<gene>
    <name evidence="4" type="ORF">GCM10009804_24440</name>
</gene>
<protein>
    <recommendedName>
        <fullName evidence="3">SWIM-type domain-containing protein</fullName>
    </recommendedName>
</protein>
<dbReference type="PANTHER" id="PTHR38133">
    <property type="entry name" value="SLR1429 PROTEIN"/>
    <property type="match status" value="1"/>
</dbReference>
<sequence length="408" mass="43452">MSAVRGFPAFAASSAQARSTRGRSWWARAWVQAMEDTSLDNGQLKKGRRYANSGQVGTITVSAGRIAATVYAPEDTYESVVQVDELDAEDWRRFLEQVAARAGHIAALLDGEMPHDLVEAAADAGVALLPGIGDLDPSCTCDAWELPCQHAAALCYQVAWLLDADPFVLLLLRGRTREDILAELQRPAAGGEHTPGDVASGERAGGSDGAGVLVAEVLAATPGELPDVPELPGKIGLDQLPVVAIEPPDGVGPAVLQLLVLDAARRARAVLNALLHNTAEPAPLDEWQDTIRLAADFPELAAPLTAATGRELALGIQAWRYGGAPGLDVLEHTWTPDPADLNRARTELQATDDQLTITTTANHLTITPDLQLRLDRLGRWHAYRLIGEVWTPAAPASADPLSAFAAEW</sequence>
<dbReference type="PANTHER" id="PTHR38133:SF1">
    <property type="entry name" value="SLR1429 PROTEIN"/>
    <property type="match status" value="1"/>
</dbReference>
<comment type="caution">
    <text evidence="4">The sequence shown here is derived from an EMBL/GenBank/DDBJ whole genome shotgun (WGS) entry which is preliminary data.</text>
</comment>
<reference evidence="4 5" key="1">
    <citation type="journal article" date="2019" name="Int. J. Syst. Evol. Microbiol.">
        <title>The Global Catalogue of Microorganisms (GCM) 10K type strain sequencing project: providing services to taxonomists for standard genome sequencing and annotation.</title>
        <authorList>
            <consortium name="The Broad Institute Genomics Platform"/>
            <consortium name="The Broad Institute Genome Sequencing Center for Infectious Disease"/>
            <person name="Wu L."/>
            <person name="Ma J."/>
        </authorList>
    </citation>
    <scope>NUCLEOTIDE SEQUENCE [LARGE SCALE GENOMIC DNA]</scope>
    <source>
        <strain evidence="4 5">JCM 15572</strain>
    </source>
</reference>
<dbReference type="InterPro" id="IPR007527">
    <property type="entry name" value="Znf_SWIM"/>
</dbReference>
<keyword evidence="1" id="KW-0863">Zinc-finger</keyword>
<feature type="region of interest" description="Disordered" evidence="2">
    <location>
        <begin position="185"/>
        <end position="205"/>
    </location>
</feature>
<feature type="domain" description="SWIM-type" evidence="3">
    <location>
        <begin position="124"/>
        <end position="159"/>
    </location>
</feature>
<dbReference type="EMBL" id="BAAAPH010000006">
    <property type="protein sequence ID" value="GAA1566890.1"/>
    <property type="molecule type" value="Genomic_DNA"/>
</dbReference>
<keyword evidence="1" id="KW-0862">Zinc</keyword>
<evidence type="ECO:0000313" key="5">
    <source>
        <dbReference type="Proteomes" id="UP001501705"/>
    </source>
</evidence>
<organism evidence="4 5">
    <name type="scientific">Kribbella hippodromi</name>
    <dbReference type="NCBI Taxonomy" id="434347"/>
    <lineage>
        <taxon>Bacteria</taxon>
        <taxon>Bacillati</taxon>
        <taxon>Actinomycetota</taxon>
        <taxon>Actinomycetes</taxon>
        <taxon>Propionibacteriales</taxon>
        <taxon>Kribbellaceae</taxon>
        <taxon>Kribbella</taxon>
    </lineage>
</organism>
<dbReference type="PROSITE" id="PS50966">
    <property type="entry name" value="ZF_SWIM"/>
    <property type="match status" value="1"/>
</dbReference>
<accession>A0ABN2D1F6</accession>
<keyword evidence="1" id="KW-0479">Metal-binding</keyword>
<dbReference type="RefSeq" id="WP_344233546.1">
    <property type="nucleotide sequence ID" value="NZ_BAAAPH010000006.1"/>
</dbReference>
<dbReference type="Pfam" id="PF04434">
    <property type="entry name" value="SWIM"/>
    <property type="match status" value="1"/>
</dbReference>
<evidence type="ECO:0000256" key="1">
    <source>
        <dbReference type="PROSITE-ProRule" id="PRU00325"/>
    </source>
</evidence>
<name>A0ABN2D1F6_9ACTN</name>
<evidence type="ECO:0000256" key="2">
    <source>
        <dbReference type="SAM" id="MobiDB-lite"/>
    </source>
</evidence>
<keyword evidence="5" id="KW-1185">Reference proteome</keyword>
<evidence type="ECO:0000259" key="3">
    <source>
        <dbReference type="PROSITE" id="PS50966"/>
    </source>
</evidence>
<dbReference type="Proteomes" id="UP001501705">
    <property type="component" value="Unassembled WGS sequence"/>
</dbReference>
<proteinExistence type="predicted"/>
<evidence type="ECO:0000313" key="4">
    <source>
        <dbReference type="EMBL" id="GAA1566890.1"/>
    </source>
</evidence>